<evidence type="ECO:0000313" key="2">
    <source>
        <dbReference type="Proteomes" id="UP000712600"/>
    </source>
</evidence>
<name>A0A8S9NRZ4_BRACR</name>
<evidence type="ECO:0000313" key="1">
    <source>
        <dbReference type="EMBL" id="KAF3503823.1"/>
    </source>
</evidence>
<dbReference type="Proteomes" id="UP000712600">
    <property type="component" value="Unassembled WGS sequence"/>
</dbReference>
<sequence length="67" mass="7226">MTPVLDQSASCCTGYACFTKEWSVSLARGSCRGDEGLSIDETALVSIDETALVSIDSEARIWSEHIL</sequence>
<dbReference type="AlphaFoldDB" id="A0A8S9NRZ4"/>
<protein>
    <submittedName>
        <fullName evidence="1">Uncharacterized protein</fullName>
    </submittedName>
</protein>
<organism evidence="1 2">
    <name type="scientific">Brassica cretica</name>
    <name type="common">Mustard</name>
    <dbReference type="NCBI Taxonomy" id="69181"/>
    <lineage>
        <taxon>Eukaryota</taxon>
        <taxon>Viridiplantae</taxon>
        <taxon>Streptophyta</taxon>
        <taxon>Embryophyta</taxon>
        <taxon>Tracheophyta</taxon>
        <taxon>Spermatophyta</taxon>
        <taxon>Magnoliopsida</taxon>
        <taxon>eudicotyledons</taxon>
        <taxon>Gunneridae</taxon>
        <taxon>Pentapetalae</taxon>
        <taxon>rosids</taxon>
        <taxon>malvids</taxon>
        <taxon>Brassicales</taxon>
        <taxon>Brassicaceae</taxon>
        <taxon>Brassiceae</taxon>
        <taxon>Brassica</taxon>
    </lineage>
</organism>
<accession>A0A8S9NRZ4</accession>
<proteinExistence type="predicted"/>
<gene>
    <name evidence="1" type="ORF">F2Q69_00043191</name>
</gene>
<reference evidence="1" key="1">
    <citation type="submission" date="2019-12" db="EMBL/GenBank/DDBJ databases">
        <title>Genome sequencing and annotation of Brassica cretica.</title>
        <authorList>
            <person name="Studholme D.J."/>
            <person name="Sarris P."/>
        </authorList>
    </citation>
    <scope>NUCLEOTIDE SEQUENCE</scope>
    <source>
        <strain evidence="1">PFS-109/04</strain>
        <tissue evidence="1">Leaf</tissue>
    </source>
</reference>
<comment type="caution">
    <text evidence="1">The sequence shown here is derived from an EMBL/GenBank/DDBJ whole genome shotgun (WGS) entry which is preliminary data.</text>
</comment>
<dbReference type="EMBL" id="QGKX02001621">
    <property type="protein sequence ID" value="KAF3503823.1"/>
    <property type="molecule type" value="Genomic_DNA"/>
</dbReference>